<evidence type="ECO:0000313" key="2">
    <source>
        <dbReference type="Proteomes" id="UP000292003"/>
    </source>
</evidence>
<gene>
    <name evidence="1" type="ORF">EWH70_22390</name>
</gene>
<keyword evidence="2" id="KW-1185">Reference proteome</keyword>
<organism evidence="1 2">
    <name type="scientific">Amycolatopsis suaedae</name>
    <dbReference type="NCBI Taxonomy" id="2510978"/>
    <lineage>
        <taxon>Bacteria</taxon>
        <taxon>Bacillati</taxon>
        <taxon>Actinomycetota</taxon>
        <taxon>Actinomycetes</taxon>
        <taxon>Pseudonocardiales</taxon>
        <taxon>Pseudonocardiaceae</taxon>
        <taxon>Amycolatopsis</taxon>
    </lineage>
</organism>
<dbReference type="RefSeq" id="WP_130477441.1">
    <property type="nucleotide sequence ID" value="NZ_SFCC01000011.1"/>
</dbReference>
<comment type="caution">
    <text evidence="1">The sequence shown here is derived from an EMBL/GenBank/DDBJ whole genome shotgun (WGS) entry which is preliminary data.</text>
</comment>
<dbReference type="Proteomes" id="UP000292003">
    <property type="component" value="Unassembled WGS sequence"/>
</dbReference>
<sequence length="128" mass="13841">MADDEICLFCLKPIEIGQFVALSKVYARQLLGASPPRRSKVKAPKGTMWVAHVACARAAEKEVCVFCGEGILWGEQVAGLPETYVRRLLGGAEPDERSRSTDPRGRPCVVAHGTCATEAGVDLDQAER</sequence>
<reference evidence="1 2" key="1">
    <citation type="submission" date="2019-02" db="EMBL/GenBank/DDBJ databases">
        <title>Draft genome sequence of Amycolatopsis sp. 8-3EHSu isolated from roots of Suaeda maritima.</title>
        <authorList>
            <person name="Duangmal K."/>
            <person name="Chantavorakit T."/>
        </authorList>
    </citation>
    <scope>NUCLEOTIDE SEQUENCE [LARGE SCALE GENOMIC DNA]</scope>
    <source>
        <strain evidence="1 2">8-3EHSu</strain>
    </source>
</reference>
<protein>
    <submittedName>
        <fullName evidence="1">Uncharacterized protein</fullName>
    </submittedName>
</protein>
<dbReference type="AlphaFoldDB" id="A0A4Q7J3Y2"/>
<accession>A0A4Q7J3Y2</accession>
<proteinExistence type="predicted"/>
<name>A0A4Q7J3Y2_9PSEU</name>
<evidence type="ECO:0000313" key="1">
    <source>
        <dbReference type="EMBL" id="RZQ61709.1"/>
    </source>
</evidence>
<dbReference type="EMBL" id="SFCC01000011">
    <property type="protein sequence ID" value="RZQ61709.1"/>
    <property type="molecule type" value="Genomic_DNA"/>
</dbReference>